<dbReference type="Proteomes" id="UP000095282">
    <property type="component" value="Unplaced"/>
</dbReference>
<feature type="domain" description="Fork-head" evidence="4">
    <location>
        <begin position="194"/>
        <end position="282"/>
    </location>
</feature>
<dbReference type="GO" id="GO:0043565">
    <property type="term" value="F:sequence-specific DNA binding"/>
    <property type="evidence" value="ECO:0007669"/>
    <property type="project" value="InterPro"/>
</dbReference>
<feature type="signal peptide" evidence="3">
    <location>
        <begin position="1"/>
        <end position="25"/>
    </location>
</feature>
<feature type="chain" id="PRO_5009306937" evidence="3">
    <location>
        <begin position="26"/>
        <end position="410"/>
    </location>
</feature>
<dbReference type="GO" id="GO:0003700">
    <property type="term" value="F:DNA-binding transcription factor activity"/>
    <property type="evidence" value="ECO:0007669"/>
    <property type="project" value="InterPro"/>
</dbReference>
<accession>A0A1I7T1E0</accession>
<keyword evidence="5" id="KW-1185">Reference proteome</keyword>
<dbReference type="InterPro" id="IPR036388">
    <property type="entry name" value="WH-like_DNA-bd_sf"/>
</dbReference>
<comment type="subcellular location">
    <subcellularLocation>
        <location evidence="2">Nucleus</location>
    </subcellularLocation>
</comment>
<dbReference type="InterPro" id="IPR001766">
    <property type="entry name" value="Fork_head_dom"/>
</dbReference>
<name>A0A1I7T1E0_9PELO</name>
<dbReference type="AlphaFoldDB" id="A0A1I7T1E0"/>
<dbReference type="Gene3D" id="1.10.10.10">
    <property type="entry name" value="Winged helix-like DNA-binding domain superfamily/Winged helix DNA-binding domain"/>
    <property type="match status" value="1"/>
</dbReference>
<keyword evidence="2" id="KW-0539">Nucleus</keyword>
<keyword evidence="3" id="KW-0732">Signal</keyword>
<proteinExistence type="predicted"/>
<evidence type="ECO:0000313" key="6">
    <source>
        <dbReference type="WBParaSite" id="Csp11.Scaffold461.g1481.t1"/>
    </source>
</evidence>
<feature type="DNA-binding region" description="Fork-head" evidence="2">
    <location>
        <begin position="194"/>
        <end position="282"/>
    </location>
</feature>
<dbReference type="GO" id="GO:0005634">
    <property type="term" value="C:nucleus"/>
    <property type="evidence" value="ECO:0007669"/>
    <property type="project" value="UniProtKB-SubCell"/>
</dbReference>
<dbReference type="SMART" id="SM00339">
    <property type="entry name" value="FH"/>
    <property type="match status" value="1"/>
</dbReference>
<dbReference type="PROSITE" id="PS50039">
    <property type="entry name" value="FORK_HEAD_3"/>
    <property type="match status" value="1"/>
</dbReference>
<protein>
    <submittedName>
        <fullName evidence="6">Fork-head domain-containing protein</fullName>
    </submittedName>
</protein>
<reference evidence="6" key="1">
    <citation type="submission" date="2016-11" db="UniProtKB">
        <authorList>
            <consortium name="WormBaseParasite"/>
        </authorList>
    </citation>
    <scope>IDENTIFICATION</scope>
</reference>
<dbReference type="InterPro" id="IPR036390">
    <property type="entry name" value="WH_DNA-bd_sf"/>
</dbReference>
<dbReference type="WBParaSite" id="Csp11.Scaffold461.g1481.t1">
    <property type="protein sequence ID" value="Csp11.Scaffold461.g1481.t1"/>
    <property type="gene ID" value="Csp11.Scaffold461.g1481"/>
</dbReference>
<evidence type="ECO:0000256" key="3">
    <source>
        <dbReference type="SAM" id="SignalP"/>
    </source>
</evidence>
<keyword evidence="1 2" id="KW-0238">DNA-binding</keyword>
<evidence type="ECO:0000256" key="1">
    <source>
        <dbReference type="ARBA" id="ARBA00023125"/>
    </source>
</evidence>
<dbReference type="eggNOG" id="ENOG502TFMZ">
    <property type="taxonomic scope" value="Eukaryota"/>
</dbReference>
<evidence type="ECO:0000313" key="5">
    <source>
        <dbReference type="Proteomes" id="UP000095282"/>
    </source>
</evidence>
<evidence type="ECO:0000256" key="2">
    <source>
        <dbReference type="PROSITE-ProRule" id="PRU00089"/>
    </source>
</evidence>
<dbReference type="SUPFAM" id="SSF46785">
    <property type="entry name" value="Winged helix' DNA-binding domain"/>
    <property type="match status" value="1"/>
</dbReference>
<evidence type="ECO:0000259" key="4">
    <source>
        <dbReference type="PROSITE" id="PS50039"/>
    </source>
</evidence>
<sequence length="410" mass="45529">MSVLCSVSSLFICLLHSLLPPSTFLSSDVWTSFFFFFAKPLTTYLFRETQTTSYNITAFNMEQVSGMEMMLSAMVSPLDDDLPWQFDDQIIKENDTLDSAAQSPSSSLFSDFDDACPSSFSSSLSSPSFTTTSDSGTSSLSSFDMMMSMFPDPTNPTVNEERNVAPAPTRKNVVVRRRPRECSMVCWLFRTLLTSEYRALPVNAIFEIFEETMQQSTAGSGRHYRQSIRHCLMTSAVFVRVLTPNPRKDFLVMNEQGSWWTVHPDCEIACAEHVFKTGTAHRCPPQASIPAYYARVRMEEAKAASSGNSNTLPIRTQYGYSSVPSSECSSTSSSSASSPAPVNVRRFDPIRKVAHGSMSNGPRVTYKTVSTGYPHKATNGRTDGFTSQQTLLNPRSILLNDITVDHEEVV</sequence>
<organism evidence="5 6">
    <name type="scientific">Caenorhabditis tropicalis</name>
    <dbReference type="NCBI Taxonomy" id="1561998"/>
    <lineage>
        <taxon>Eukaryota</taxon>
        <taxon>Metazoa</taxon>
        <taxon>Ecdysozoa</taxon>
        <taxon>Nematoda</taxon>
        <taxon>Chromadorea</taxon>
        <taxon>Rhabditida</taxon>
        <taxon>Rhabditina</taxon>
        <taxon>Rhabditomorpha</taxon>
        <taxon>Rhabditoidea</taxon>
        <taxon>Rhabditidae</taxon>
        <taxon>Peloderinae</taxon>
        <taxon>Caenorhabditis</taxon>
    </lineage>
</organism>
<dbReference type="Pfam" id="PF00250">
    <property type="entry name" value="Forkhead"/>
    <property type="match status" value="1"/>
</dbReference>